<evidence type="ECO:0000313" key="11">
    <source>
        <dbReference type="Proteomes" id="UP000011550"/>
    </source>
</evidence>
<proteinExistence type="inferred from homology"/>
<reference evidence="10 11" key="1">
    <citation type="journal article" date="2014" name="PLoS Genet.">
        <title>Phylogenetically driven sequencing of extremely halophilic archaea reveals strategies for static and dynamic osmo-response.</title>
        <authorList>
            <person name="Becker E.A."/>
            <person name="Seitzer P.M."/>
            <person name="Tritt A."/>
            <person name="Larsen D."/>
            <person name="Krusor M."/>
            <person name="Yao A.I."/>
            <person name="Wu D."/>
            <person name="Madern D."/>
            <person name="Eisen J.A."/>
            <person name="Darling A.E."/>
            <person name="Facciotti M.T."/>
        </authorList>
    </citation>
    <scope>NUCLEOTIDE SEQUENCE [LARGE SCALE GENOMIC DNA]</scope>
    <source>
        <strain evidence="10 11">ATCC BAA-1512</strain>
    </source>
</reference>
<dbReference type="Pfam" id="PF00697">
    <property type="entry name" value="PRAI"/>
    <property type="match status" value="1"/>
</dbReference>
<dbReference type="CDD" id="cd00405">
    <property type="entry name" value="PRAI"/>
    <property type="match status" value="1"/>
</dbReference>
<evidence type="ECO:0000313" key="10">
    <source>
        <dbReference type="EMBL" id="ELZ96754.1"/>
    </source>
</evidence>
<dbReference type="InterPro" id="IPR044643">
    <property type="entry name" value="TrpF_fam"/>
</dbReference>
<dbReference type="InterPro" id="IPR013785">
    <property type="entry name" value="Aldolase_TIM"/>
</dbReference>
<evidence type="ECO:0000256" key="8">
    <source>
        <dbReference type="HAMAP-Rule" id="MF_00135"/>
    </source>
</evidence>
<evidence type="ECO:0000256" key="6">
    <source>
        <dbReference type="ARBA" id="ARBA00023141"/>
    </source>
</evidence>
<keyword evidence="7 8" id="KW-0413">Isomerase</keyword>
<evidence type="ECO:0000256" key="5">
    <source>
        <dbReference type="ARBA" id="ARBA00022822"/>
    </source>
</evidence>
<dbReference type="PANTHER" id="PTHR42894">
    <property type="entry name" value="N-(5'-PHOSPHORIBOSYL)ANTHRANILATE ISOMERASE"/>
    <property type="match status" value="1"/>
</dbReference>
<dbReference type="SUPFAM" id="SSF51366">
    <property type="entry name" value="Ribulose-phoshate binding barrel"/>
    <property type="match status" value="1"/>
</dbReference>
<accession>M0IMP9</accession>
<comment type="catalytic activity">
    <reaction evidence="1 8">
        <text>N-(5-phospho-beta-D-ribosyl)anthranilate = 1-(2-carboxyphenylamino)-1-deoxy-D-ribulose 5-phosphate</text>
        <dbReference type="Rhea" id="RHEA:21540"/>
        <dbReference type="ChEBI" id="CHEBI:18277"/>
        <dbReference type="ChEBI" id="CHEBI:58613"/>
        <dbReference type="EC" id="5.3.1.24"/>
    </reaction>
</comment>
<comment type="similarity">
    <text evidence="3 8">Belongs to the TrpF family.</text>
</comment>
<dbReference type="AlphaFoldDB" id="M0IMP9"/>
<dbReference type="GO" id="GO:0000162">
    <property type="term" value="P:L-tryptophan biosynthetic process"/>
    <property type="evidence" value="ECO:0007669"/>
    <property type="project" value="UniProtKB-UniRule"/>
</dbReference>
<dbReference type="PATRIC" id="fig|662479.7.peg.666"/>
<name>M0IMP9_9EURY</name>
<keyword evidence="4 8" id="KW-0028">Amino-acid biosynthesis</keyword>
<dbReference type="Proteomes" id="UP000011550">
    <property type="component" value="Unassembled WGS sequence"/>
</dbReference>
<feature type="domain" description="N-(5'phosphoribosyl) anthranilate isomerase (PRAI)" evidence="9">
    <location>
        <begin position="4"/>
        <end position="204"/>
    </location>
</feature>
<comment type="caution">
    <text evidence="10">The sequence shown here is derived from an EMBL/GenBank/DDBJ whole genome shotgun (WGS) entry which is preliminary data.</text>
</comment>
<dbReference type="EMBL" id="AOLN01000006">
    <property type="protein sequence ID" value="ELZ96754.1"/>
    <property type="molecule type" value="Genomic_DNA"/>
</dbReference>
<sequence length="223" mass="23010">MVRVKVCGVTRESDLEAVAAAGADAIGAICDVPVETPREVTPDRARELFDVAPPFLSTTLVTMPTSVEQARDLVRDVQPDVLQLHADFSADELAAVRAEGVRAVPVVEATNVERARALAPAVDAILVDTPSESGAGGTGQTHDWDASRTLAAAVDVPVVLAGGLTPANVAAAVRTVEPYGVDVASGVEAAGGVKDHDAVRAFVAEATTAHESPEDHDEHEVVA</sequence>
<evidence type="ECO:0000256" key="4">
    <source>
        <dbReference type="ARBA" id="ARBA00022605"/>
    </source>
</evidence>
<evidence type="ECO:0000256" key="2">
    <source>
        <dbReference type="ARBA" id="ARBA00004664"/>
    </source>
</evidence>
<keyword evidence="5 8" id="KW-0822">Tryptophan biosynthesis</keyword>
<comment type="pathway">
    <text evidence="2 8">Amino-acid biosynthesis; L-tryptophan biosynthesis; L-tryptophan from chorismate: step 3/5.</text>
</comment>
<keyword evidence="11" id="KW-1185">Reference proteome</keyword>
<dbReference type="UniPathway" id="UPA00035">
    <property type="reaction ID" value="UER00042"/>
</dbReference>
<dbReference type="STRING" id="662479.C440_03233"/>
<evidence type="ECO:0000256" key="3">
    <source>
        <dbReference type="ARBA" id="ARBA00007571"/>
    </source>
</evidence>
<dbReference type="Gene3D" id="3.20.20.70">
    <property type="entry name" value="Aldolase class I"/>
    <property type="match status" value="1"/>
</dbReference>
<gene>
    <name evidence="8" type="primary">trpF</name>
    <name evidence="10" type="ORF">C440_03233</name>
</gene>
<evidence type="ECO:0000259" key="9">
    <source>
        <dbReference type="Pfam" id="PF00697"/>
    </source>
</evidence>
<dbReference type="GO" id="GO:0004640">
    <property type="term" value="F:phosphoribosylanthranilate isomerase activity"/>
    <property type="evidence" value="ECO:0007669"/>
    <property type="project" value="UniProtKB-UniRule"/>
</dbReference>
<dbReference type="PANTHER" id="PTHR42894:SF1">
    <property type="entry name" value="N-(5'-PHOSPHORIBOSYL)ANTHRANILATE ISOMERASE"/>
    <property type="match status" value="1"/>
</dbReference>
<evidence type="ECO:0000256" key="1">
    <source>
        <dbReference type="ARBA" id="ARBA00001164"/>
    </source>
</evidence>
<keyword evidence="6 8" id="KW-0057">Aromatic amino acid biosynthesis</keyword>
<dbReference type="OrthoDB" id="27513at2157"/>
<dbReference type="EC" id="5.3.1.24" evidence="8"/>
<organism evidence="10 11">
    <name type="scientific">Haloferax mucosum ATCC BAA-1512</name>
    <dbReference type="NCBI Taxonomy" id="662479"/>
    <lineage>
        <taxon>Archaea</taxon>
        <taxon>Methanobacteriati</taxon>
        <taxon>Methanobacteriota</taxon>
        <taxon>Stenosarchaea group</taxon>
        <taxon>Halobacteria</taxon>
        <taxon>Halobacteriales</taxon>
        <taxon>Haloferacaceae</taxon>
        <taxon>Haloferax</taxon>
    </lineage>
</organism>
<protein>
    <recommendedName>
        <fullName evidence="8">N-(5'-phosphoribosyl)anthranilate isomerase</fullName>
        <shortName evidence="8">PRAI</shortName>
        <ecNumber evidence="8">5.3.1.24</ecNumber>
    </recommendedName>
</protein>
<evidence type="ECO:0000256" key="7">
    <source>
        <dbReference type="ARBA" id="ARBA00023235"/>
    </source>
</evidence>
<dbReference type="HAMAP" id="MF_00135">
    <property type="entry name" value="PRAI"/>
    <property type="match status" value="1"/>
</dbReference>
<dbReference type="RefSeq" id="WP_008318204.1">
    <property type="nucleotide sequence ID" value="NZ_AOLN01000006.1"/>
</dbReference>
<dbReference type="InterPro" id="IPR001240">
    <property type="entry name" value="PRAI_dom"/>
</dbReference>
<dbReference type="InterPro" id="IPR011060">
    <property type="entry name" value="RibuloseP-bd_barrel"/>
</dbReference>